<evidence type="ECO:0000313" key="6">
    <source>
        <dbReference type="EMBL" id="BAO58326.1"/>
    </source>
</evidence>
<protein>
    <submittedName>
        <fullName evidence="6">Putative ABC transporter ATPase</fullName>
    </submittedName>
</protein>
<dbReference type="GO" id="GO:0098796">
    <property type="term" value="C:membrane protein complex"/>
    <property type="evidence" value="ECO:0007669"/>
    <property type="project" value="UniProtKB-ARBA"/>
</dbReference>
<dbReference type="SMART" id="SM00382">
    <property type="entry name" value="AAA"/>
    <property type="match status" value="1"/>
</dbReference>
<organism evidence="6">
    <name type="scientific">Clostridium perfringens</name>
    <dbReference type="NCBI Taxonomy" id="1502"/>
    <lineage>
        <taxon>Bacteria</taxon>
        <taxon>Bacillati</taxon>
        <taxon>Bacillota</taxon>
        <taxon>Clostridia</taxon>
        <taxon>Eubacteriales</taxon>
        <taxon>Clostridiaceae</taxon>
        <taxon>Clostridium</taxon>
    </lineage>
</organism>
<dbReference type="RefSeq" id="WP_024269825.1">
    <property type="nucleotide sequence ID" value="NC_023917.1"/>
</dbReference>
<evidence type="ECO:0000256" key="2">
    <source>
        <dbReference type="ARBA" id="ARBA00022448"/>
    </source>
</evidence>
<dbReference type="InterPro" id="IPR003439">
    <property type="entry name" value="ABC_transporter-like_ATP-bd"/>
</dbReference>
<dbReference type="FunFam" id="3.40.50.300:FF:000032">
    <property type="entry name" value="Export ABC transporter ATP-binding protein"/>
    <property type="match status" value="1"/>
</dbReference>
<geneLocation type="plasmid" evidence="6">
    <name>pCP-OS1</name>
</geneLocation>
<dbReference type="PANTHER" id="PTHR42798:SF4">
    <property type="entry name" value="ABC TRANSPORTER DOMAIN-CONTAINING PROTEIN"/>
    <property type="match status" value="1"/>
</dbReference>
<comment type="similarity">
    <text evidence="1">Belongs to the ABC transporter superfamily.</text>
</comment>
<feature type="domain" description="ABC transporter" evidence="5">
    <location>
        <begin position="4"/>
        <end position="227"/>
    </location>
</feature>
<keyword evidence="3" id="KW-0547">Nucleotide-binding</keyword>
<dbReference type="InterPro" id="IPR003593">
    <property type="entry name" value="AAA+_ATPase"/>
</dbReference>
<dbReference type="CDD" id="cd03255">
    <property type="entry name" value="ABC_MJ0796_LolCDE_FtsE"/>
    <property type="match status" value="1"/>
</dbReference>
<dbReference type="SUPFAM" id="SSF52540">
    <property type="entry name" value="P-loop containing nucleoside triphosphate hydrolases"/>
    <property type="match status" value="1"/>
</dbReference>
<keyword evidence="2" id="KW-0813">Transport</keyword>
<proteinExistence type="inferred from homology"/>
<accession>X5I2A0</accession>
<dbReference type="PROSITE" id="PS50893">
    <property type="entry name" value="ABC_TRANSPORTER_2"/>
    <property type="match status" value="1"/>
</dbReference>
<dbReference type="GO" id="GO:0005524">
    <property type="term" value="F:ATP binding"/>
    <property type="evidence" value="ECO:0007669"/>
    <property type="project" value="UniProtKB-KW"/>
</dbReference>
<dbReference type="Gene3D" id="3.40.50.300">
    <property type="entry name" value="P-loop containing nucleotide triphosphate hydrolases"/>
    <property type="match status" value="1"/>
</dbReference>
<dbReference type="EMBL" id="AP013033">
    <property type="protein sequence ID" value="BAO58326.1"/>
    <property type="molecule type" value="Genomic_DNA"/>
</dbReference>
<evidence type="ECO:0000256" key="3">
    <source>
        <dbReference type="ARBA" id="ARBA00022741"/>
    </source>
</evidence>
<dbReference type="GO" id="GO:0022857">
    <property type="term" value="F:transmembrane transporter activity"/>
    <property type="evidence" value="ECO:0007669"/>
    <property type="project" value="UniProtKB-ARBA"/>
</dbReference>
<name>X5I2A0_CLOPF</name>
<dbReference type="InterPro" id="IPR017911">
    <property type="entry name" value="MacB-like_ATP-bd"/>
</dbReference>
<evidence type="ECO:0000256" key="4">
    <source>
        <dbReference type="ARBA" id="ARBA00022840"/>
    </source>
</evidence>
<reference evidence="6" key="1">
    <citation type="journal article" date="2014" name="Infect. Immun.">
        <title>BEC, a novel enterotoxin of Clostridium perfringens found in human clinical isolates from acute gastroenteritis outbreaks.</title>
        <authorList>
            <person name="Yonogi S."/>
            <person name="Matsuda S."/>
            <person name="Kawai T."/>
            <person name="Yoda T."/>
            <person name="Harada T."/>
            <person name="Kumeda Y."/>
            <person name="Gotoh K."/>
            <person name="Hiyoshi H."/>
            <person name="Nakamura S."/>
            <person name="Kodama T."/>
            <person name="Iida T."/>
        </authorList>
    </citation>
    <scope>NUCLEOTIDE SEQUENCE</scope>
    <source>
        <strain evidence="6">OS1</strain>
        <plasmid evidence="6">pCP-OS1</plasmid>
    </source>
</reference>
<keyword evidence="4" id="KW-0067">ATP-binding</keyword>
<evidence type="ECO:0000256" key="1">
    <source>
        <dbReference type="ARBA" id="ARBA00005417"/>
    </source>
</evidence>
<keyword evidence="6" id="KW-0614">Plasmid</keyword>
<dbReference type="AlphaFoldDB" id="X5I2A0"/>
<evidence type="ECO:0000259" key="5">
    <source>
        <dbReference type="PROSITE" id="PS50893"/>
    </source>
</evidence>
<dbReference type="Pfam" id="PF00005">
    <property type="entry name" value="ABC_tran"/>
    <property type="match status" value="1"/>
</dbReference>
<sequence>MKIIELKNITKIYGSGEAKVNALNGINLTINKGDFVAIMGASGCGKSTLLSILGCMDTYTDGEYFLNNKSINKENINKLSNIRNKEISFIFQNFALIREYTVFENIELPLKIRKLDRNKINTKVMQAMENMGIVHLKDKLISNISGGEQQRTALARALVQDSSIILADEPTGSLDYENGLKIMNLFKLLNEKYNKTIILVTHDENVANQAKQLIKMKDGKIIKNIMV</sequence>
<dbReference type="GO" id="GO:0016887">
    <property type="term" value="F:ATP hydrolysis activity"/>
    <property type="evidence" value="ECO:0007669"/>
    <property type="project" value="InterPro"/>
</dbReference>
<dbReference type="InterPro" id="IPR027417">
    <property type="entry name" value="P-loop_NTPase"/>
</dbReference>
<dbReference type="PANTHER" id="PTHR42798">
    <property type="entry name" value="LIPOPROTEIN-RELEASING SYSTEM ATP-BINDING PROTEIN LOLD"/>
    <property type="match status" value="1"/>
</dbReference>